<dbReference type="Proteomes" id="UP000037716">
    <property type="component" value="Unassembled WGS sequence"/>
</dbReference>
<dbReference type="STRING" id="1300348.I602_1618"/>
<accession>A0A0N0CFM1</accession>
<dbReference type="AlphaFoldDB" id="A0A0N0CFM1"/>
<gene>
    <name evidence="2" type="ORF">I602_1618</name>
</gene>
<keyword evidence="1" id="KW-0812">Transmembrane</keyword>
<reference evidence="2 3" key="1">
    <citation type="submission" date="2015-07" db="EMBL/GenBank/DDBJ databases">
        <title>Genome of Polaribacter dokdonenesis DSW-5, isolated from seawater off Dokdo in Korea.</title>
        <authorList>
            <person name="Yoon K."/>
            <person name="Song J.Y."/>
            <person name="Kim J.F."/>
        </authorList>
    </citation>
    <scope>NUCLEOTIDE SEQUENCE [LARGE SCALE GENOMIC DNA]</scope>
    <source>
        <strain evidence="2 3">DSW-5</strain>
    </source>
</reference>
<dbReference type="Pfam" id="PF11188">
    <property type="entry name" value="DUF2975"/>
    <property type="match status" value="1"/>
</dbReference>
<dbReference type="EMBL" id="LGBR01000001">
    <property type="protein sequence ID" value="KOY52058.1"/>
    <property type="molecule type" value="Genomic_DNA"/>
</dbReference>
<evidence type="ECO:0008006" key="4">
    <source>
        <dbReference type="Google" id="ProtNLM"/>
    </source>
</evidence>
<name>A0A0N0CFM1_9FLAO</name>
<protein>
    <recommendedName>
        <fullName evidence="4">DUF2975 domain-containing protein</fullName>
    </recommendedName>
</protein>
<comment type="caution">
    <text evidence="2">The sequence shown here is derived from an EMBL/GenBank/DDBJ whole genome shotgun (WGS) entry which is preliminary data.</text>
</comment>
<feature type="transmembrane region" description="Helical" evidence="1">
    <location>
        <begin position="110"/>
        <end position="128"/>
    </location>
</feature>
<keyword evidence="1" id="KW-1133">Transmembrane helix</keyword>
<evidence type="ECO:0000256" key="1">
    <source>
        <dbReference type="SAM" id="Phobius"/>
    </source>
</evidence>
<evidence type="ECO:0000313" key="3">
    <source>
        <dbReference type="Proteomes" id="UP000037716"/>
    </source>
</evidence>
<keyword evidence="1" id="KW-0472">Membrane</keyword>
<organism evidence="2 3">
    <name type="scientific">Polaribacter dokdonensis DSW-5</name>
    <dbReference type="NCBI Taxonomy" id="1300348"/>
    <lineage>
        <taxon>Bacteria</taxon>
        <taxon>Pseudomonadati</taxon>
        <taxon>Bacteroidota</taxon>
        <taxon>Flavobacteriia</taxon>
        <taxon>Flavobacteriales</taxon>
        <taxon>Flavobacteriaceae</taxon>
    </lineage>
</organism>
<proteinExistence type="predicted"/>
<dbReference type="PATRIC" id="fig|1300348.6.peg.1617"/>
<evidence type="ECO:0000313" key="2">
    <source>
        <dbReference type="EMBL" id="KOY52058.1"/>
    </source>
</evidence>
<sequence length="189" mass="22491">MSIQIIICLGLIFVYFHSMTAPENYNSLTINTNRDLIFNFDVNEIPKTYDDWKETNQLYHFNLLNNYSKAYVIWSKVIMFTGFFFILFLLNKLLKNTESFNFFFEKNIKIINNIIYLIITLFILNFLLKGFTIKPLLMAFDNNTSHFLTKRSASLNFVFYYPLAIIFFSILKVVFKRGQELKQENDLTI</sequence>
<feature type="transmembrane region" description="Helical" evidence="1">
    <location>
        <begin position="157"/>
        <end position="175"/>
    </location>
</feature>
<feature type="transmembrane region" description="Helical" evidence="1">
    <location>
        <begin position="71"/>
        <end position="90"/>
    </location>
</feature>
<dbReference type="InterPro" id="IPR021354">
    <property type="entry name" value="DUF2975"/>
</dbReference>